<feature type="compositionally biased region" description="Low complexity" evidence="1">
    <location>
        <begin position="88"/>
        <end position="102"/>
    </location>
</feature>
<feature type="region of interest" description="Disordered" evidence="1">
    <location>
        <begin position="64"/>
        <end position="117"/>
    </location>
</feature>
<evidence type="ECO:0000256" key="1">
    <source>
        <dbReference type="SAM" id="MobiDB-lite"/>
    </source>
</evidence>
<feature type="chain" id="PRO_5003068746" description="Bifunctional inhibitor/plant lipid transfer protein/seed storage helical domain-containing protein" evidence="2">
    <location>
        <begin position="21"/>
        <end position="117"/>
    </location>
</feature>
<accession>D5ADI9</accession>
<reference evidence="3" key="1">
    <citation type="submission" date="2010-04" db="EMBL/GenBank/DDBJ databases">
        <authorList>
            <person name="Reid K.E."/>
            <person name="Liao N."/>
            <person name="Chan S."/>
            <person name="Docking R."/>
            <person name="Taylor G."/>
            <person name="Moore R."/>
            <person name="Mayo M."/>
            <person name="Munro S."/>
            <person name="King J."/>
            <person name="Yanchuk A."/>
            <person name="Holt R."/>
            <person name="Jones S."/>
            <person name="Marra M."/>
            <person name="Ritland C.E."/>
            <person name="Ritland K."/>
            <person name="Bohlmann J."/>
        </authorList>
    </citation>
    <scope>NUCLEOTIDE SEQUENCE</scope>
    <source>
        <tissue evidence="3">Bud</tissue>
    </source>
</reference>
<dbReference type="OMA" id="TECCFGS"/>
<evidence type="ECO:0008006" key="4">
    <source>
        <dbReference type="Google" id="ProtNLM"/>
    </source>
</evidence>
<dbReference type="EMBL" id="BT124353">
    <property type="protein sequence ID" value="ADE77608.1"/>
    <property type="molecule type" value="mRNA"/>
</dbReference>
<keyword evidence="2" id="KW-0732">Signal</keyword>
<protein>
    <recommendedName>
        <fullName evidence="4">Bifunctional inhibitor/plant lipid transfer protein/seed storage helical domain-containing protein</fullName>
    </recommendedName>
</protein>
<proteinExistence type="evidence at transcript level"/>
<dbReference type="AlphaFoldDB" id="D5ADI9"/>
<feature type="signal peptide" evidence="2">
    <location>
        <begin position="1"/>
        <end position="20"/>
    </location>
</feature>
<name>D5ADI9_PICSI</name>
<evidence type="ECO:0000256" key="2">
    <source>
        <dbReference type="SAM" id="SignalP"/>
    </source>
</evidence>
<evidence type="ECO:0000313" key="3">
    <source>
        <dbReference type="EMBL" id="ADE77608.1"/>
    </source>
</evidence>
<sequence length="117" mass="12454">MHAMRSPLFALACILTGGWMFNGIPFSCTSAYTDVLPKTECCFGSSNSAELAADLRKQNGGTVADYDYSDYDPSPINSHVHGAPIENSAQAPSPAPSSSHSPENSTEYQLLPSPTVR</sequence>
<organism evidence="3">
    <name type="scientific">Picea sitchensis</name>
    <name type="common">Sitka spruce</name>
    <name type="synonym">Pinus sitchensis</name>
    <dbReference type="NCBI Taxonomy" id="3332"/>
    <lineage>
        <taxon>Eukaryota</taxon>
        <taxon>Viridiplantae</taxon>
        <taxon>Streptophyta</taxon>
        <taxon>Embryophyta</taxon>
        <taxon>Tracheophyta</taxon>
        <taxon>Spermatophyta</taxon>
        <taxon>Pinopsida</taxon>
        <taxon>Pinidae</taxon>
        <taxon>Conifers I</taxon>
        <taxon>Pinales</taxon>
        <taxon>Pinaceae</taxon>
        <taxon>Picea</taxon>
    </lineage>
</organism>